<dbReference type="SUPFAM" id="SSF52151">
    <property type="entry name" value="FabD/lysophospholipase-like"/>
    <property type="match status" value="1"/>
</dbReference>
<keyword evidence="1" id="KW-0443">Lipid metabolism</keyword>
<keyword evidence="3" id="KW-1133">Transmembrane helix</keyword>
<evidence type="ECO:0000256" key="3">
    <source>
        <dbReference type="SAM" id="Phobius"/>
    </source>
</evidence>
<dbReference type="Gene3D" id="3.40.1090.10">
    <property type="entry name" value="Cytosolic phospholipase A2 catalytic domain"/>
    <property type="match status" value="1"/>
</dbReference>
<comment type="caution">
    <text evidence="2">Lacks conserved residue(s) required for the propagation of feature annotation.</text>
</comment>
<dbReference type="AlphaFoldDB" id="A0AAE2SZI9"/>
<feature type="transmembrane region" description="Helical" evidence="3">
    <location>
        <begin position="113"/>
        <end position="135"/>
    </location>
</feature>
<dbReference type="InterPro" id="IPR016035">
    <property type="entry name" value="Acyl_Trfase/lysoPLipase"/>
</dbReference>
<dbReference type="GO" id="GO:0006629">
    <property type="term" value="P:lipid metabolic process"/>
    <property type="evidence" value="ECO:0007669"/>
    <property type="project" value="UniProtKB-KW"/>
</dbReference>
<gene>
    <name evidence="5" type="ORF">GGE16_006291</name>
</gene>
<dbReference type="Proteomes" id="UP000538507">
    <property type="component" value="Unassembled WGS sequence"/>
</dbReference>
<keyword evidence="3" id="KW-0812">Transmembrane</keyword>
<accession>A0AAE2SZI9</accession>
<feature type="short sequence motif" description="GXGXXG" evidence="2">
    <location>
        <begin position="89"/>
        <end position="94"/>
    </location>
</feature>
<reference evidence="5 6" key="1">
    <citation type="submission" date="2020-08" db="EMBL/GenBank/DDBJ databases">
        <title>Genomic Encyclopedia of Type Strains, Phase IV (KMG-V): Genome sequencing to study the core and pangenomes of soil and plant-associated prokaryotes.</title>
        <authorList>
            <person name="Whitman W."/>
        </authorList>
    </citation>
    <scope>NUCLEOTIDE SEQUENCE [LARGE SCALE GENOMIC DNA]</scope>
    <source>
        <strain evidence="5 6">SEMIA 415</strain>
    </source>
</reference>
<proteinExistence type="predicted"/>
<comment type="caution">
    <text evidence="5">The sequence shown here is derived from an EMBL/GenBank/DDBJ whole genome shotgun (WGS) entry which is preliminary data.</text>
</comment>
<dbReference type="InterPro" id="IPR002641">
    <property type="entry name" value="PNPLA_dom"/>
</dbReference>
<evidence type="ECO:0000256" key="2">
    <source>
        <dbReference type="PROSITE-ProRule" id="PRU01161"/>
    </source>
</evidence>
<keyword evidence="3" id="KW-0472">Membrane</keyword>
<evidence type="ECO:0000313" key="5">
    <source>
        <dbReference type="EMBL" id="MBB4294192.1"/>
    </source>
</evidence>
<evidence type="ECO:0000259" key="4">
    <source>
        <dbReference type="PROSITE" id="PS51635"/>
    </source>
</evidence>
<feature type="short sequence motif" description="GXSXG" evidence="2">
    <location>
        <begin position="118"/>
        <end position="122"/>
    </location>
</feature>
<dbReference type="PROSITE" id="PS51635">
    <property type="entry name" value="PNPLA"/>
    <property type="match status" value="1"/>
</dbReference>
<organism evidence="5 6">
    <name type="scientific">Rhizobium leguminosarum</name>
    <dbReference type="NCBI Taxonomy" id="384"/>
    <lineage>
        <taxon>Bacteria</taxon>
        <taxon>Pseudomonadati</taxon>
        <taxon>Pseudomonadota</taxon>
        <taxon>Alphaproteobacteria</taxon>
        <taxon>Hyphomicrobiales</taxon>
        <taxon>Rhizobiaceae</taxon>
        <taxon>Rhizobium/Agrobacterium group</taxon>
        <taxon>Rhizobium</taxon>
    </lineage>
</organism>
<feature type="transmembrane region" description="Helical" evidence="3">
    <location>
        <begin position="84"/>
        <end position="106"/>
    </location>
</feature>
<protein>
    <recommendedName>
        <fullName evidence="4">PNPLA domain-containing protein</fullName>
    </recommendedName>
</protein>
<evidence type="ECO:0000256" key="1">
    <source>
        <dbReference type="ARBA" id="ARBA00023098"/>
    </source>
</evidence>
<evidence type="ECO:0000313" key="6">
    <source>
        <dbReference type="Proteomes" id="UP000538507"/>
    </source>
</evidence>
<sequence>MSDLPATRRLGKSLVRALVALLSFALVLSGCTEIMDRALDAKEAETASIAGYGEIRTYLDARLDEAPKDILDWEPATRRDRVDALMISGGGAGGAFSVGVLSAWSVMKTRPRFDVVAGVSTGALIAPFAFLGSAYDDTLVHLYTSGVAEELARSKRAGARNDLNASEHDAEKCERFSASCSNS</sequence>
<feature type="domain" description="PNPLA" evidence="4">
    <location>
        <begin position="85"/>
        <end position="183"/>
    </location>
</feature>
<dbReference type="EMBL" id="JACIGO010000014">
    <property type="protein sequence ID" value="MBB4294192.1"/>
    <property type="molecule type" value="Genomic_DNA"/>
</dbReference>
<dbReference type="Pfam" id="PF01734">
    <property type="entry name" value="Patatin"/>
    <property type="match status" value="1"/>
</dbReference>
<name>A0AAE2SZI9_RHILE</name>